<dbReference type="InterPro" id="IPR003593">
    <property type="entry name" value="AAA+_ATPase"/>
</dbReference>
<dbReference type="Pfam" id="PF00004">
    <property type="entry name" value="AAA"/>
    <property type="match status" value="1"/>
</dbReference>
<comment type="similarity">
    <text evidence="1">Belongs to the AAA ATPase family.</text>
</comment>
<dbReference type="RefSeq" id="WP_102608439.1">
    <property type="nucleotide sequence ID" value="NZ_CADIKD010000004.1"/>
</dbReference>
<dbReference type="SUPFAM" id="SSF52540">
    <property type="entry name" value="P-loop containing nucleoside triphosphate hydrolases"/>
    <property type="match status" value="1"/>
</dbReference>
<evidence type="ECO:0000256" key="2">
    <source>
        <dbReference type="ARBA" id="ARBA00022741"/>
    </source>
</evidence>
<evidence type="ECO:0000313" key="5">
    <source>
        <dbReference type="EMBL" id="PMS27790.1"/>
    </source>
</evidence>
<keyword evidence="6" id="KW-1185">Reference proteome</keyword>
<gene>
    <name evidence="5" type="ORF">C0Z19_03790</name>
</gene>
<evidence type="ECO:0000256" key="3">
    <source>
        <dbReference type="ARBA" id="ARBA00022840"/>
    </source>
</evidence>
<dbReference type="PANTHER" id="PTHR23073">
    <property type="entry name" value="26S PROTEASOME REGULATORY SUBUNIT"/>
    <property type="match status" value="1"/>
</dbReference>
<dbReference type="InterPro" id="IPR027417">
    <property type="entry name" value="P-loop_NTPase"/>
</dbReference>
<dbReference type="InterPro" id="IPR003959">
    <property type="entry name" value="ATPase_AAA_core"/>
</dbReference>
<comment type="caution">
    <text evidence="5">The sequence shown here is derived from an EMBL/GenBank/DDBJ whole genome shotgun (WGS) entry which is preliminary data.</text>
</comment>
<dbReference type="EMBL" id="PNYB01000002">
    <property type="protein sequence ID" value="PMS27790.1"/>
    <property type="molecule type" value="Genomic_DNA"/>
</dbReference>
<dbReference type="InterPro" id="IPR050221">
    <property type="entry name" value="26S_Proteasome_ATPase"/>
</dbReference>
<name>A0A2N7WEC9_9BURK</name>
<keyword evidence="3" id="KW-0067">ATP-binding</keyword>
<evidence type="ECO:0000259" key="4">
    <source>
        <dbReference type="SMART" id="SM00382"/>
    </source>
</evidence>
<dbReference type="CDD" id="cd19481">
    <property type="entry name" value="RecA-like_protease"/>
    <property type="match status" value="1"/>
</dbReference>
<evidence type="ECO:0000256" key="1">
    <source>
        <dbReference type="ARBA" id="ARBA00006914"/>
    </source>
</evidence>
<evidence type="ECO:0000313" key="6">
    <source>
        <dbReference type="Proteomes" id="UP000235347"/>
    </source>
</evidence>
<dbReference type="GO" id="GO:0005524">
    <property type="term" value="F:ATP binding"/>
    <property type="evidence" value="ECO:0007669"/>
    <property type="project" value="UniProtKB-KW"/>
</dbReference>
<dbReference type="AlphaFoldDB" id="A0A2N7WEC9"/>
<accession>A0A2N7WEC9</accession>
<keyword evidence="2" id="KW-0547">Nucleotide-binding</keyword>
<dbReference type="Gene3D" id="1.10.8.60">
    <property type="match status" value="1"/>
</dbReference>
<dbReference type="GO" id="GO:0016887">
    <property type="term" value="F:ATP hydrolysis activity"/>
    <property type="evidence" value="ECO:0007669"/>
    <property type="project" value="InterPro"/>
</dbReference>
<proteinExistence type="inferred from homology"/>
<organism evidence="5 6">
    <name type="scientific">Trinickia soli</name>
    <dbReference type="NCBI Taxonomy" id="380675"/>
    <lineage>
        <taxon>Bacteria</taxon>
        <taxon>Pseudomonadati</taxon>
        <taxon>Pseudomonadota</taxon>
        <taxon>Betaproteobacteria</taxon>
        <taxon>Burkholderiales</taxon>
        <taxon>Burkholderiaceae</taxon>
        <taxon>Trinickia</taxon>
    </lineage>
</organism>
<dbReference type="Gene3D" id="3.40.50.300">
    <property type="entry name" value="P-loop containing nucleotide triphosphate hydrolases"/>
    <property type="match status" value="1"/>
</dbReference>
<dbReference type="SMART" id="SM00382">
    <property type="entry name" value="AAA"/>
    <property type="match status" value="1"/>
</dbReference>
<protein>
    <submittedName>
        <fullName evidence="5">AAA family ATPase</fullName>
    </submittedName>
</protein>
<sequence>MATISDPADGEFGVALAQAVRETHADDARSAFGAPADAAIAASAAVAEAARVLDAEMTWLADLIDASLRLYFGQPCDVADVTAIAAPSLDASSTYYAQIVRAHAGAFDERVTLALALAPHIRPQVLDPFFARNPNFERAFSEFGGAPRSAHTGFWPTLETAAFVVGGARILERRLHLTRLADPRHALRAARVLHLDVAEHAHNSAAAPLLIDALTLSRIVRGVESGPEYGSAFPARLLTTPLDWSDLVLQPAVRAEVDELRAWIEHRSTLLDTWQLSRHIKRGYRSLFYGPPGTGKTLTATLLGKSTGLDVYRIDLSLVVSKYIGETEKNLAHVFDEGERRDWILFFDEADALFGKRTATTSANDRYANQEVAYLLQRVEDFPGIVILASNLKGNIDEAFARRFQSMIYFPAPGPAERAALWRNAFERGPRLAADVDFERIAAEYEVTGGAITNVLRHAALATARRGDDAIRQADIVEGVRREFRKDGKTP</sequence>
<feature type="domain" description="AAA+ ATPase" evidence="4">
    <location>
        <begin position="282"/>
        <end position="414"/>
    </location>
</feature>
<reference evidence="5 6" key="1">
    <citation type="submission" date="2018-01" db="EMBL/GenBank/DDBJ databases">
        <title>Whole genome analyses suggest that Burkholderia sensu lato contains two further novel genera in the rhizoxinica-symbiotica group Mycetohabitans gen. nov., and Trinickia gen. nov.: implications for the evolution of diazotrophy and nodulation in the Burkholderiaceae.</title>
        <authorList>
            <person name="Estrada-de los Santos P."/>
            <person name="Palmer M."/>
            <person name="Chavez-Ramirez B."/>
            <person name="Beukes C."/>
            <person name="Steenkamp E.T."/>
            <person name="Hirsch A.M."/>
            <person name="Manyaka P."/>
            <person name="Maluk M."/>
            <person name="Lafos M."/>
            <person name="Crook M."/>
            <person name="Gross E."/>
            <person name="Simon M.F."/>
            <person name="Bueno dos Reis Junior F."/>
            <person name="Poole P.S."/>
            <person name="Venter S.N."/>
            <person name="James E.K."/>
        </authorList>
    </citation>
    <scope>NUCLEOTIDE SEQUENCE [LARGE SCALE GENOMIC DNA]</scope>
    <source>
        <strain evidence="5 6">GP25-8</strain>
    </source>
</reference>
<dbReference type="Proteomes" id="UP000235347">
    <property type="component" value="Unassembled WGS sequence"/>
</dbReference>